<proteinExistence type="predicted"/>
<dbReference type="SMART" id="SM00418">
    <property type="entry name" value="HTH_ARSR"/>
    <property type="match status" value="1"/>
</dbReference>
<dbReference type="InterPro" id="IPR036388">
    <property type="entry name" value="WH-like_DNA-bd_sf"/>
</dbReference>
<dbReference type="InterPro" id="IPR011991">
    <property type="entry name" value="ArsR-like_HTH"/>
</dbReference>
<dbReference type="Pfam" id="PF12840">
    <property type="entry name" value="HTH_20"/>
    <property type="match status" value="1"/>
</dbReference>
<dbReference type="AlphaFoldDB" id="A0A4R6DL54"/>
<dbReference type="InterPro" id="IPR036390">
    <property type="entry name" value="WH_DNA-bd_sf"/>
</dbReference>
<feature type="domain" description="HTH arsR-type" evidence="4">
    <location>
        <begin position="6"/>
        <end position="85"/>
    </location>
</feature>
<dbReference type="GO" id="GO:0003700">
    <property type="term" value="F:DNA-binding transcription factor activity"/>
    <property type="evidence" value="ECO:0007669"/>
    <property type="project" value="InterPro"/>
</dbReference>
<dbReference type="OrthoDB" id="7945987at2"/>
<gene>
    <name evidence="5" type="ORF">EDF64_103377</name>
</gene>
<keyword evidence="1" id="KW-0805">Transcription regulation</keyword>
<evidence type="ECO:0000256" key="2">
    <source>
        <dbReference type="ARBA" id="ARBA00023125"/>
    </source>
</evidence>
<dbReference type="InterPro" id="IPR051081">
    <property type="entry name" value="HTH_MetalResp_TranReg"/>
</dbReference>
<dbReference type="PANTHER" id="PTHR33154">
    <property type="entry name" value="TRANSCRIPTIONAL REGULATOR, ARSR FAMILY"/>
    <property type="match status" value="1"/>
</dbReference>
<dbReference type="Proteomes" id="UP000295764">
    <property type="component" value="Unassembled WGS sequence"/>
</dbReference>
<evidence type="ECO:0000313" key="5">
    <source>
        <dbReference type="EMBL" id="TDN45453.1"/>
    </source>
</evidence>
<evidence type="ECO:0000259" key="4">
    <source>
        <dbReference type="SMART" id="SM00418"/>
    </source>
</evidence>
<reference evidence="5 6" key="1">
    <citation type="submission" date="2019-03" db="EMBL/GenBank/DDBJ databases">
        <title>Genomic analyses of the natural microbiome of Caenorhabditis elegans.</title>
        <authorList>
            <person name="Samuel B."/>
        </authorList>
    </citation>
    <scope>NUCLEOTIDE SEQUENCE [LARGE SCALE GENOMIC DNA]</scope>
    <source>
        <strain evidence="5 6">JUb65</strain>
    </source>
</reference>
<dbReference type="EMBL" id="SNVW01000003">
    <property type="protein sequence ID" value="TDN45453.1"/>
    <property type="molecule type" value="Genomic_DNA"/>
</dbReference>
<dbReference type="GO" id="GO:0003677">
    <property type="term" value="F:DNA binding"/>
    <property type="evidence" value="ECO:0007669"/>
    <property type="project" value="UniProtKB-KW"/>
</dbReference>
<comment type="caution">
    <text evidence="5">The sequence shown here is derived from an EMBL/GenBank/DDBJ whole genome shotgun (WGS) entry which is preliminary data.</text>
</comment>
<dbReference type="InterPro" id="IPR001845">
    <property type="entry name" value="HTH_ArsR_DNA-bd_dom"/>
</dbReference>
<evidence type="ECO:0000313" key="6">
    <source>
        <dbReference type="Proteomes" id="UP000295764"/>
    </source>
</evidence>
<dbReference type="Gene3D" id="1.10.10.10">
    <property type="entry name" value="Winged helix-like DNA-binding domain superfamily/Winged helix DNA-binding domain"/>
    <property type="match status" value="1"/>
</dbReference>
<evidence type="ECO:0000256" key="3">
    <source>
        <dbReference type="ARBA" id="ARBA00023163"/>
    </source>
</evidence>
<evidence type="ECO:0000256" key="1">
    <source>
        <dbReference type="ARBA" id="ARBA00023015"/>
    </source>
</evidence>
<dbReference type="RefSeq" id="WP_133519242.1">
    <property type="nucleotide sequence ID" value="NZ_SNVW01000003.1"/>
</dbReference>
<protein>
    <submittedName>
        <fullName evidence="5">ArsR family transcriptional regulator</fullName>
    </submittedName>
</protein>
<accession>A0A4R6DL54</accession>
<dbReference type="SUPFAM" id="SSF46785">
    <property type="entry name" value="Winged helix' DNA-binding domain"/>
    <property type="match status" value="1"/>
</dbReference>
<sequence>MAPEARVLDLPSMKALSHPLRSQLFNELAAHGPATATSLADKVGESTGSTSYHLRQLEKHGFIEEVEGRGNGRERWWRRTPVAVHSGGTDGPQSPAGIAAARLLASGSNEFSEQLIREFIARDQETMSPGWRDASDLSTAILRLTPAELRELMDGIHAHIETFRSRHVLDDDSDPETERVFVRLAAVPVFDDGTEGS</sequence>
<organism evidence="5 6">
    <name type="scientific">Curtobacterium flaccumfaciens</name>
    <dbReference type="NCBI Taxonomy" id="2035"/>
    <lineage>
        <taxon>Bacteria</taxon>
        <taxon>Bacillati</taxon>
        <taxon>Actinomycetota</taxon>
        <taxon>Actinomycetes</taxon>
        <taxon>Micrococcales</taxon>
        <taxon>Microbacteriaceae</taxon>
        <taxon>Curtobacterium</taxon>
    </lineage>
</organism>
<dbReference type="PANTHER" id="PTHR33154:SF15">
    <property type="entry name" value="REGULATORY PROTEIN ARSR"/>
    <property type="match status" value="1"/>
</dbReference>
<name>A0A4R6DL54_9MICO</name>
<keyword evidence="2" id="KW-0238">DNA-binding</keyword>
<keyword evidence="3" id="KW-0804">Transcription</keyword>
<dbReference type="CDD" id="cd00090">
    <property type="entry name" value="HTH_ARSR"/>
    <property type="match status" value="1"/>
</dbReference>